<dbReference type="InterPro" id="IPR050407">
    <property type="entry name" value="Geranylgeranyl_reductase"/>
</dbReference>
<dbReference type="InterPro" id="IPR036188">
    <property type="entry name" value="FAD/NAD-bd_sf"/>
</dbReference>
<keyword evidence="2" id="KW-1185">Reference proteome</keyword>
<reference evidence="1 2" key="1">
    <citation type="submission" date="2024-02" db="EMBL/GenBank/DDBJ databases">
        <title>STSV induces naive adaptation in Sulfolobus.</title>
        <authorList>
            <person name="Xiang X."/>
            <person name="Song M."/>
        </authorList>
    </citation>
    <scope>NUCLEOTIDE SEQUENCE [LARGE SCALE GENOMIC DNA]</scope>
    <source>
        <strain evidence="1 2">RT2</strain>
    </source>
</reference>
<organism evidence="1 2">
    <name type="scientific">Sulfolobus tengchongensis</name>
    <dbReference type="NCBI Taxonomy" id="207809"/>
    <lineage>
        <taxon>Archaea</taxon>
        <taxon>Thermoproteota</taxon>
        <taxon>Thermoprotei</taxon>
        <taxon>Sulfolobales</taxon>
        <taxon>Sulfolobaceae</taxon>
        <taxon>Sulfolobus</taxon>
    </lineage>
</organism>
<gene>
    <name evidence="1" type="ORF">V6M85_12225</name>
</gene>
<dbReference type="Gene3D" id="3.50.50.60">
    <property type="entry name" value="FAD/NAD(P)-binding domain"/>
    <property type="match status" value="1"/>
</dbReference>
<proteinExistence type="predicted"/>
<sequence>MGGGIAGLLLAHKVLDFNPTVFDRRRIPGKKCTGVISYQTFTQLGISKEFIDREFKSIEIRYGDRYSIYINTNVIRLNREKLEIWLDGEVRTKRPNDAVIKGNTVIVGSERYDGLVIDCGGWKGNARWIKAIEYLAEPINEDKIIVYIDKRNVGGFSWIVPLPYGTLIGAISYKDPKLFLPKFNKRIIDVHGGAIPRVRPESKIVTLKLGDSTGLVKTFTGGGIFGIANLLGPLVSGIRNGSFKNYYAKYKTLAKEVRRQYYLTRFLETTWRLLPFIFKLYNERTINVAEEFDLHSLLIRRIPH</sequence>
<name>A0AAX4L212_9CREN</name>
<dbReference type="Proteomes" id="UP001432202">
    <property type="component" value="Chromosome"/>
</dbReference>
<dbReference type="EMBL" id="CP146016">
    <property type="protein sequence ID" value="WWQ60198.1"/>
    <property type="molecule type" value="Genomic_DNA"/>
</dbReference>
<dbReference type="AlphaFoldDB" id="A0AAX4L212"/>
<accession>A0AAX4L212</accession>
<dbReference type="RefSeq" id="WP_338600577.1">
    <property type="nucleotide sequence ID" value="NZ_CP146016.1"/>
</dbReference>
<evidence type="ECO:0000313" key="2">
    <source>
        <dbReference type="Proteomes" id="UP001432202"/>
    </source>
</evidence>
<dbReference type="GeneID" id="89337548"/>
<dbReference type="PANTHER" id="PTHR42685">
    <property type="entry name" value="GERANYLGERANYL DIPHOSPHATE REDUCTASE"/>
    <property type="match status" value="1"/>
</dbReference>
<protein>
    <submittedName>
        <fullName evidence="1">NAD(P)/FAD-dependent oxidoreductase</fullName>
    </submittedName>
</protein>
<evidence type="ECO:0000313" key="1">
    <source>
        <dbReference type="EMBL" id="WWQ60198.1"/>
    </source>
</evidence>
<dbReference type="PANTHER" id="PTHR42685:SF21">
    <property type="entry name" value="DEHYDROGENASE (FLAVOPROTEIN)-LIKE PROTEIN"/>
    <property type="match status" value="1"/>
</dbReference>